<organism evidence="4">
    <name type="scientific">Heterosigma akashiwo</name>
    <name type="common">Chromophytic alga</name>
    <name type="synonym">Heterosigma carterae</name>
    <dbReference type="NCBI Taxonomy" id="2829"/>
    <lineage>
        <taxon>Eukaryota</taxon>
        <taxon>Sar</taxon>
        <taxon>Stramenopiles</taxon>
        <taxon>Ochrophyta</taxon>
        <taxon>Raphidophyceae</taxon>
        <taxon>Chattonellales</taxon>
        <taxon>Chattonellaceae</taxon>
        <taxon>Heterosigma</taxon>
    </lineage>
</organism>
<dbReference type="EMBL" id="LC269919">
    <property type="protein sequence ID" value="BBA18314.1"/>
    <property type="molecule type" value="Genomic_DNA"/>
</dbReference>
<evidence type="ECO:0000313" key="7">
    <source>
        <dbReference type="EMBL" id="BBA18969.1"/>
    </source>
</evidence>
<name>A0A224AMN9_HETAK</name>
<dbReference type="EMBL" id="LC269918">
    <property type="protein sequence ID" value="BBA18175.1"/>
    <property type="molecule type" value="Genomic_DNA"/>
</dbReference>
<dbReference type="EMBL" id="LC269924">
    <property type="protein sequence ID" value="BBA19007.1"/>
    <property type="molecule type" value="Genomic_DNA"/>
</dbReference>
<dbReference type="AlphaFoldDB" id="A0A224AMN9"/>
<evidence type="ECO:0000313" key="5">
    <source>
        <dbReference type="EMBL" id="BBA18692.1"/>
    </source>
</evidence>
<protein>
    <submittedName>
        <fullName evidence="4">Photosystem II Q(B) protein (D1)</fullName>
    </submittedName>
</protein>
<keyword evidence="4" id="KW-0934">Plastid</keyword>
<dbReference type="EMBL" id="LC269921">
    <property type="protein sequence ID" value="BBA18554.1"/>
    <property type="molecule type" value="Genomic_DNA"/>
</dbReference>
<dbReference type="EMBL" id="LC269921">
    <property type="protein sequence ID" value="BBA18591.1"/>
    <property type="molecule type" value="Genomic_DNA"/>
</dbReference>
<proteinExistence type="predicted"/>
<dbReference type="EMBL" id="LC269924">
    <property type="protein sequence ID" value="BBA18969.1"/>
    <property type="molecule type" value="Genomic_DNA"/>
</dbReference>
<keyword evidence="4" id="KW-0150">Chloroplast</keyword>
<evidence type="ECO:0000313" key="1">
    <source>
        <dbReference type="EMBL" id="BBA18138.1"/>
    </source>
</evidence>
<dbReference type="EMBL" id="LC269920">
    <property type="protein sequence ID" value="BBA18453.1"/>
    <property type="molecule type" value="Genomic_DNA"/>
</dbReference>
<accession>A0A224AMN9</accession>
<evidence type="ECO:0000313" key="6">
    <source>
        <dbReference type="EMBL" id="BBA18831.1"/>
    </source>
</evidence>
<dbReference type="EMBL" id="LC269919">
    <property type="protein sequence ID" value="BBA18276.1"/>
    <property type="molecule type" value="Genomic_DNA"/>
</dbReference>
<gene>
    <name evidence="4" type="primary">psbA</name>
    <name evidence="7" type="synonym">psbA'</name>
</gene>
<dbReference type="EMBL" id="LC269922">
    <property type="protein sequence ID" value="BBA18692.1"/>
    <property type="molecule type" value="Genomic_DNA"/>
</dbReference>
<sequence>MNLVQLGILRIQQKQLLLEQRMLRRSMDAYLNGSLIPTHDPCKKQHLIRSVKRLVGKDHHCITTRLKKQLPKLGRSVHQ</sequence>
<geneLocation type="chloroplast" evidence="4"/>
<evidence type="ECO:0000313" key="2">
    <source>
        <dbReference type="EMBL" id="BBA18276.1"/>
    </source>
</evidence>
<reference evidence="4" key="1">
    <citation type="submission" date="2017-05" db="EMBL/GenBank/DDBJ databases">
        <title>Chloroplast genome sequences of Heterosigma akashiwo, a bloom-forming raphidophyte.</title>
        <authorList>
            <person name="Ueki S."/>
        </authorList>
    </citation>
    <scope>NUCLEOTIDE SEQUENCE</scope>
    <source>
        <strain evidence="3">CCAP934/4</strain>
        <strain evidence="1">CCAP934/8</strain>
        <strain evidence="7">CCMP1596</strain>
        <strain evidence="4">CCMP2274</strain>
        <strain evidence="5">CCMP3374</strain>
        <strain evidence="2">EHUSP01</strain>
        <strain evidence="6">HaFk01</strain>
    </source>
</reference>
<dbReference type="EMBL" id="LC269922">
    <property type="protein sequence ID" value="BBA18730.1"/>
    <property type="molecule type" value="Genomic_DNA"/>
</dbReference>
<evidence type="ECO:0000313" key="3">
    <source>
        <dbReference type="EMBL" id="BBA18415.1"/>
    </source>
</evidence>
<dbReference type="EMBL" id="LC269918">
    <property type="protein sequence ID" value="BBA18138.1"/>
    <property type="molecule type" value="Genomic_DNA"/>
</dbReference>
<dbReference type="EMBL" id="LC269923">
    <property type="protein sequence ID" value="BBA18868.1"/>
    <property type="molecule type" value="Genomic_DNA"/>
</dbReference>
<evidence type="ECO:0000313" key="4">
    <source>
        <dbReference type="EMBL" id="BBA18591.1"/>
    </source>
</evidence>
<dbReference type="EMBL" id="LC269920">
    <property type="protein sequence ID" value="BBA18415.1"/>
    <property type="molecule type" value="Genomic_DNA"/>
</dbReference>
<dbReference type="EMBL" id="LC269923">
    <property type="protein sequence ID" value="BBA18831.1"/>
    <property type="molecule type" value="Genomic_DNA"/>
</dbReference>